<organism evidence="2 3">
    <name type="scientific">Dichomitus squalens</name>
    <dbReference type="NCBI Taxonomy" id="114155"/>
    <lineage>
        <taxon>Eukaryota</taxon>
        <taxon>Fungi</taxon>
        <taxon>Dikarya</taxon>
        <taxon>Basidiomycota</taxon>
        <taxon>Agaricomycotina</taxon>
        <taxon>Agaricomycetes</taxon>
        <taxon>Polyporales</taxon>
        <taxon>Polyporaceae</taxon>
        <taxon>Dichomitus</taxon>
    </lineage>
</organism>
<gene>
    <name evidence="2" type="ORF">BD310DRAFT_878882</name>
</gene>
<sequence length="254" mass="27253">MSSPLGSRYSEYGIPSIVITPALPSPESLPVDMRRALDSILSRRPSESSTTAVEHGNAPANHTAIGRPDVPAEDNTEDTGHEELSHAPFNTQSGTTDNHFLLQLDFENPRISFGDVLAAINATRSDAVDLETVTNEATATDSASSTPRSRSPSPWDSDYVVITGPISRNGSVDASQEVANDSQGVWRPGEPQSGIVPPVWRHAMYISTLVWPAQTLHLNNRGSRDKLLPPVASPPKASWPGASVLARAFSLKRS</sequence>
<feature type="region of interest" description="Disordered" evidence="1">
    <location>
        <begin position="43"/>
        <end position="93"/>
    </location>
</feature>
<protein>
    <submittedName>
        <fullName evidence="2">Uncharacterized protein</fullName>
    </submittedName>
</protein>
<evidence type="ECO:0000313" key="3">
    <source>
        <dbReference type="Proteomes" id="UP000292082"/>
    </source>
</evidence>
<dbReference type="Proteomes" id="UP000292082">
    <property type="component" value="Unassembled WGS sequence"/>
</dbReference>
<evidence type="ECO:0000256" key="1">
    <source>
        <dbReference type="SAM" id="MobiDB-lite"/>
    </source>
</evidence>
<feature type="region of interest" description="Disordered" evidence="1">
    <location>
        <begin position="133"/>
        <end position="156"/>
    </location>
</feature>
<evidence type="ECO:0000313" key="2">
    <source>
        <dbReference type="EMBL" id="TBU58480.1"/>
    </source>
</evidence>
<reference evidence="2 3" key="1">
    <citation type="submission" date="2019-01" db="EMBL/GenBank/DDBJ databases">
        <title>Draft genome sequences of three monokaryotic isolates of the white-rot basidiomycete fungus Dichomitus squalens.</title>
        <authorList>
            <consortium name="DOE Joint Genome Institute"/>
            <person name="Lopez S.C."/>
            <person name="Andreopoulos B."/>
            <person name="Pangilinan J."/>
            <person name="Lipzen A."/>
            <person name="Riley R."/>
            <person name="Ahrendt S."/>
            <person name="Ng V."/>
            <person name="Barry K."/>
            <person name="Daum C."/>
            <person name="Grigoriev I.V."/>
            <person name="Hilden K.S."/>
            <person name="Makela M.R."/>
            <person name="de Vries R.P."/>
        </authorList>
    </citation>
    <scope>NUCLEOTIDE SEQUENCE [LARGE SCALE GENOMIC DNA]</scope>
    <source>
        <strain evidence="2 3">CBS 464.89</strain>
    </source>
</reference>
<name>A0A4Q9PVG1_9APHY</name>
<keyword evidence="3" id="KW-1185">Reference proteome</keyword>
<accession>A0A4Q9PVG1</accession>
<dbReference type="EMBL" id="ML145124">
    <property type="protein sequence ID" value="TBU58480.1"/>
    <property type="molecule type" value="Genomic_DNA"/>
</dbReference>
<dbReference type="AlphaFoldDB" id="A0A4Q9PVG1"/>
<feature type="compositionally biased region" description="Low complexity" evidence="1">
    <location>
        <begin position="137"/>
        <end position="156"/>
    </location>
</feature>
<proteinExistence type="predicted"/>